<dbReference type="EMBL" id="NIVC01002868">
    <property type="protein sequence ID" value="PAA54716.1"/>
    <property type="molecule type" value="Genomic_DNA"/>
</dbReference>
<comment type="caution">
    <text evidence="1">The sequence shown here is derived from an EMBL/GenBank/DDBJ whole genome shotgun (WGS) entry which is preliminary data.</text>
</comment>
<evidence type="ECO:0000313" key="2">
    <source>
        <dbReference type="Proteomes" id="UP000215902"/>
    </source>
</evidence>
<gene>
    <name evidence="1" type="ORF">BOX15_Mlig034535g2</name>
</gene>
<accession>A0A267DZV7</accession>
<proteinExistence type="predicted"/>
<sequence length="538" mass="59408">MDTKATCFVRLCRNPSASKSPISDQPLCEHHLQADLRRCENAEAAVADRIAHFRNYQRPLRLMQQRLASDMELLCDTFQDLRDSFEKCQAELTEAVNKHYEKMSESLATLAVVDELETEFRTAKNERNLRQAFLITENMDKSLESLELNSELVCMNEGKTEVTMAAFPDVNSMVRNLQMSFDMSLQLAQNLVKSLDIRASKSQSVPNTDAVPKQNNIQLSGTPSCLTVWNSTEGFALDGSGSIVGAKTATGGCKSRTKCVPQPGSEDIQIPQPATEVTETSQTTTKETQVSEIRQLPPKSILVAVDRSASEKNVVLVSFDSEEVGKVPGSWEQPIRDLHSDTKLQLLFIVQDLQLIIADMCGVEQSRVGVSDLQDDVQKLRCIAGDSDKLFILAERADGKPVIFGLSKKSNEVQLKLAVTGIDKAGARPRISVRDRMLFVDDGEKLHTVCSITGMLLASNSVQDKGKFDLNAELLRGNRNMAALVAQQVSSGFGTPYFGAAIKVPFNDDSVIEFSTDSRRCVAFDVANNSLRQRVFEI</sequence>
<evidence type="ECO:0000313" key="1">
    <source>
        <dbReference type="EMBL" id="PAA54716.1"/>
    </source>
</evidence>
<organism evidence="1 2">
    <name type="scientific">Macrostomum lignano</name>
    <dbReference type="NCBI Taxonomy" id="282301"/>
    <lineage>
        <taxon>Eukaryota</taxon>
        <taxon>Metazoa</taxon>
        <taxon>Spiralia</taxon>
        <taxon>Lophotrochozoa</taxon>
        <taxon>Platyhelminthes</taxon>
        <taxon>Rhabditophora</taxon>
        <taxon>Macrostomorpha</taxon>
        <taxon>Macrostomida</taxon>
        <taxon>Macrostomidae</taxon>
        <taxon>Macrostomum</taxon>
    </lineage>
</organism>
<protein>
    <submittedName>
        <fullName evidence="1">Uncharacterized protein</fullName>
    </submittedName>
</protein>
<keyword evidence="2" id="KW-1185">Reference proteome</keyword>
<dbReference type="Proteomes" id="UP000215902">
    <property type="component" value="Unassembled WGS sequence"/>
</dbReference>
<dbReference type="AlphaFoldDB" id="A0A267DZV7"/>
<name>A0A267DZV7_9PLAT</name>
<reference evidence="1 2" key="1">
    <citation type="submission" date="2017-06" db="EMBL/GenBank/DDBJ databases">
        <title>A platform for efficient transgenesis in Macrostomum lignano, a flatworm model organism for stem cell research.</title>
        <authorList>
            <person name="Berezikov E."/>
        </authorList>
    </citation>
    <scope>NUCLEOTIDE SEQUENCE [LARGE SCALE GENOMIC DNA]</scope>
    <source>
        <strain evidence="1">DV1</strain>
        <tissue evidence="1">Whole organism</tissue>
    </source>
</reference>